<dbReference type="PANTHER" id="PTHR13844">
    <property type="entry name" value="SWI/SNF-RELATED MATRIX-ASSOCIATED ACTIN-DEPENDENT REGULATOR OF CHROMATIN SUBFAMILY D"/>
    <property type="match status" value="1"/>
</dbReference>
<dbReference type="Gene3D" id="1.10.245.10">
    <property type="entry name" value="SWIB/MDM2 domain"/>
    <property type="match status" value="2"/>
</dbReference>
<evidence type="ECO:0000259" key="2">
    <source>
        <dbReference type="PROSITE" id="PS51925"/>
    </source>
</evidence>
<evidence type="ECO:0000313" key="4">
    <source>
        <dbReference type="EMBL" id="GMH14765.1"/>
    </source>
</evidence>
<dbReference type="Gene3D" id="1.10.10.60">
    <property type="entry name" value="Homeodomain-like"/>
    <property type="match status" value="1"/>
</dbReference>
<evidence type="ECO:0000259" key="3">
    <source>
        <dbReference type="PROSITE" id="PS51998"/>
    </source>
</evidence>
<comment type="caution">
    <text evidence="4">The sequence shown here is derived from an EMBL/GenBank/DDBJ whole genome shotgun (WGS) entry which is preliminary data.</text>
</comment>
<reference evidence="4" key="1">
    <citation type="submission" date="2023-05" db="EMBL/GenBank/DDBJ databases">
        <title>Nepenthes gracilis genome sequencing.</title>
        <authorList>
            <person name="Fukushima K."/>
        </authorList>
    </citation>
    <scope>NUCLEOTIDE SEQUENCE</scope>
    <source>
        <strain evidence="4">SING2019-196</strain>
    </source>
</reference>
<dbReference type="Pfam" id="PF02201">
    <property type="entry name" value="SWIB"/>
    <property type="match status" value="2"/>
</dbReference>
<evidence type="ECO:0000256" key="1">
    <source>
        <dbReference type="SAM" id="MobiDB-lite"/>
    </source>
</evidence>
<keyword evidence="5" id="KW-1185">Reference proteome</keyword>
<feature type="domain" description="DM2" evidence="2">
    <location>
        <begin position="307"/>
        <end position="386"/>
    </location>
</feature>
<dbReference type="PROSITE" id="PS51925">
    <property type="entry name" value="SWIB_MDM2"/>
    <property type="match status" value="2"/>
</dbReference>
<dbReference type="InterPro" id="IPR014876">
    <property type="entry name" value="DEK_C"/>
</dbReference>
<dbReference type="InterPro" id="IPR019835">
    <property type="entry name" value="SWIB_domain"/>
</dbReference>
<gene>
    <name evidence="4" type="ORF">Nepgr_016606</name>
</gene>
<dbReference type="Proteomes" id="UP001279734">
    <property type="component" value="Unassembled WGS sequence"/>
</dbReference>
<dbReference type="SUPFAM" id="SSF109715">
    <property type="entry name" value="DEK C-terminal domain"/>
    <property type="match status" value="1"/>
</dbReference>
<sequence>MNAFTCALHCPKNKTPRLLPLPFPLHLLPVRNLNLVQPSPKIRNKLHAGRNIEKAKAAKALEMVSDAELAERLREFLRSSDLNTTTNAIVRRRLEEDFGVDLSERKPFIRQQVDLFLQSQLEESDEYYRGEREAEYEERDDVSGSESEGDRVSDGEEIVEGEAGSGSGRGIRKGRSHRLNKKGNKSGDRFAKLCALSPQLQKFLGVSDMAKTEVVERLWNYIRDRNLQDPFVRKNIICDDLLRGIFGVDSINMFRMTRALSKHIWPLDSYSAPAKATQKETQRKQERDEDTDKAQRKGKRQKGKYSGFLAPVPLSESLAKFLGTGESELTRAVAIKRLWDYIKINNLQDPSDKRRVICDEKLKELFDVDSFHGFTISKLLSAHLLKV</sequence>
<feature type="domain" description="DM2" evidence="2">
    <location>
        <begin position="189"/>
        <end position="266"/>
    </location>
</feature>
<dbReference type="InterPro" id="IPR003121">
    <property type="entry name" value="SWIB_MDM2_domain"/>
</dbReference>
<dbReference type="Pfam" id="PF08766">
    <property type="entry name" value="DEK_C"/>
    <property type="match status" value="1"/>
</dbReference>
<evidence type="ECO:0000313" key="5">
    <source>
        <dbReference type="Proteomes" id="UP001279734"/>
    </source>
</evidence>
<feature type="region of interest" description="Disordered" evidence="1">
    <location>
        <begin position="126"/>
        <end position="186"/>
    </location>
</feature>
<evidence type="ECO:0008006" key="6">
    <source>
        <dbReference type="Google" id="ProtNLM"/>
    </source>
</evidence>
<dbReference type="EMBL" id="BSYO01000014">
    <property type="protein sequence ID" value="GMH14765.1"/>
    <property type="molecule type" value="Genomic_DNA"/>
</dbReference>
<name>A0AAD3SMZ1_NEPGR</name>
<dbReference type="CDD" id="cd10567">
    <property type="entry name" value="SWIB-MDM2_like"/>
    <property type="match status" value="2"/>
</dbReference>
<proteinExistence type="predicted"/>
<protein>
    <recommendedName>
        <fullName evidence="6">Upstream activation factor subunit spp27</fullName>
    </recommendedName>
</protein>
<dbReference type="InterPro" id="IPR036885">
    <property type="entry name" value="SWIB_MDM2_dom_sf"/>
</dbReference>
<feature type="region of interest" description="Disordered" evidence="1">
    <location>
        <begin position="275"/>
        <end position="306"/>
    </location>
</feature>
<feature type="domain" description="DEK-C" evidence="3">
    <location>
        <begin position="63"/>
        <end position="118"/>
    </location>
</feature>
<dbReference type="AlphaFoldDB" id="A0AAD3SMZ1"/>
<organism evidence="4 5">
    <name type="scientific">Nepenthes gracilis</name>
    <name type="common">Slender pitcher plant</name>
    <dbReference type="NCBI Taxonomy" id="150966"/>
    <lineage>
        <taxon>Eukaryota</taxon>
        <taxon>Viridiplantae</taxon>
        <taxon>Streptophyta</taxon>
        <taxon>Embryophyta</taxon>
        <taxon>Tracheophyta</taxon>
        <taxon>Spermatophyta</taxon>
        <taxon>Magnoliopsida</taxon>
        <taxon>eudicotyledons</taxon>
        <taxon>Gunneridae</taxon>
        <taxon>Pentapetalae</taxon>
        <taxon>Caryophyllales</taxon>
        <taxon>Nepenthaceae</taxon>
        <taxon>Nepenthes</taxon>
    </lineage>
</organism>
<dbReference type="PROSITE" id="PS51998">
    <property type="entry name" value="DEK_C"/>
    <property type="match status" value="1"/>
</dbReference>
<dbReference type="SUPFAM" id="SSF47592">
    <property type="entry name" value="SWIB/MDM2 domain"/>
    <property type="match status" value="2"/>
</dbReference>
<dbReference type="SMART" id="SM00151">
    <property type="entry name" value="SWIB"/>
    <property type="match status" value="2"/>
</dbReference>
<accession>A0AAD3SMZ1</accession>
<feature type="compositionally biased region" description="Basic and acidic residues" evidence="1">
    <location>
        <begin position="277"/>
        <end position="295"/>
    </location>
</feature>
<feature type="compositionally biased region" description="Basic residues" evidence="1">
    <location>
        <begin position="170"/>
        <end position="184"/>
    </location>
</feature>